<feature type="transmembrane region" description="Helical" evidence="5">
    <location>
        <begin position="412"/>
        <end position="431"/>
    </location>
</feature>
<sequence length="457" mass="48314">MASVLTRSAIVAPKNFNRWLIPPAALAIHLCIGQVYAFSVFKIPFMSHFDAGEVSIGWIFSIAILMLGISSAIFGPWVEKNGPRASMVAAGTCWVIGFFVASLGIMTGQLWLVYLGYGVIGGIGLGIGYISPVSTLMKWFPDRPGLATGLAIMGFGGGALIASPMSNQLMSLYGGGPEPENLVAGLTPTFVTLGIVYAVVIAAGAFVIRVPHPEWTPKNFDPAKATTKPMQTTGNVSVRNAIRTPQFWLLWVALFLNVTAGIGILENAAPMIQSYFGITAAAAAGFVGLLSIGNMGGRFIWSTTSDYLGRKNNYMLYLGGGLLLYLIVALFGGSSIVLFILATLVIISFYGGGFSTIPAYLKDLFGVYQVGAIHGALLTAWSAAGVAGPLIVNSVVEAGEKAGKTGPELYTPGMYIMVGVLAIGFIANVLVRPVSERFFEREEDVKAKQAAALEDDN</sequence>
<dbReference type="Proteomes" id="UP000218620">
    <property type="component" value="Unassembled WGS sequence"/>
</dbReference>
<dbReference type="Proteomes" id="UP000297736">
    <property type="component" value="Unassembled WGS sequence"/>
</dbReference>
<dbReference type="PROSITE" id="PS50850">
    <property type="entry name" value="MFS"/>
    <property type="match status" value="1"/>
</dbReference>
<reference evidence="11" key="2">
    <citation type="submission" date="2016-09" db="EMBL/GenBank/DDBJ databases">
        <title>Complete Genome Sequence of Brevibacterium linens SMQ-1335.</title>
        <authorList>
            <person name="de Melo A.G."/>
            <person name="Labrie S.J."/>
            <person name="Dumaresq J."/>
            <person name="Roberts R.J."/>
            <person name="Tremblay D.M."/>
            <person name="Moineau S."/>
        </authorList>
    </citation>
    <scope>NUCLEOTIDE SEQUENCE [LARGE SCALE GENOMIC DNA]</scope>
    <source>
        <strain evidence="11">SMQ-1335</strain>
    </source>
</reference>
<evidence type="ECO:0000313" key="12">
    <source>
        <dbReference type="Proteomes" id="UP000218620"/>
    </source>
</evidence>
<feature type="transmembrane region" description="Helical" evidence="5">
    <location>
        <begin position="182"/>
        <end position="208"/>
    </location>
</feature>
<dbReference type="CDD" id="cd17353">
    <property type="entry name" value="MFS_OFA_like"/>
    <property type="match status" value="1"/>
</dbReference>
<accession>A0A2H1KQP0</accession>
<protein>
    <submittedName>
        <fullName evidence="8">MFS transporter</fullName>
    </submittedName>
    <submittedName>
        <fullName evidence="7">Major facilitator superfamily</fullName>
    </submittedName>
    <submittedName>
        <fullName evidence="9">Nitrate/nitrite transporter NarK</fullName>
    </submittedName>
</protein>
<reference evidence="8 12" key="3">
    <citation type="journal article" date="2017" name="Elife">
        <title>Extensive horizontal gene transfer in cheese-associated bacteria.</title>
        <authorList>
            <person name="Bonham K.S."/>
            <person name="Wolfe B.E."/>
            <person name="Dutton R.J."/>
        </authorList>
    </citation>
    <scope>NUCLEOTIDE SEQUENCE [LARGE SCALE GENOMIC DNA]</scope>
    <source>
        <strain evidence="8 12">962_8</strain>
    </source>
</reference>
<comment type="subcellular location">
    <subcellularLocation>
        <location evidence="1">Cell membrane</location>
        <topology evidence="1">Multi-pass membrane protein</topology>
    </subcellularLocation>
</comment>
<dbReference type="InterPro" id="IPR050327">
    <property type="entry name" value="Proton-linked_MCT"/>
</dbReference>
<feature type="transmembrane region" description="Helical" evidence="5">
    <location>
        <begin position="111"/>
        <end position="132"/>
    </location>
</feature>
<dbReference type="EMBL" id="NRGQ01000005">
    <property type="protein sequence ID" value="PCC43812.1"/>
    <property type="molecule type" value="Genomic_DNA"/>
</dbReference>
<dbReference type="eggNOG" id="COG2271">
    <property type="taxonomic scope" value="Bacteria"/>
</dbReference>
<name>A0A1D7VYS4_BREAU</name>
<evidence type="ECO:0000313" key="14">
    <source>
        <dbReference type="Proteomes" id="UP000297736"/>
    </source>
</evidence>
<feature type="transmembrane region" description="Helical" evidence="5">
    <location>
        <begin position="338"/>
        <end position="361"/>
    </location>
</feature>
<reference evidence="9 13" key="4">
    <citation type="submission" date="2017-03" db="EMBL/GenBank/DDBJ databases">
        <authorList>
            <person name="Afonso C.L."/>
            <person name="Miller P.J."/>
            <person name="Scott M.A."/>
            <person name="Spackman E."/>
            <person name="Goraichik I."/>
            <person name="Dimitrov K.M."/>
            <person name="Suarez D.L."/>
            <person name="Swayne D.E."/>
        </authorList>
    </citation>
    <scope>NUCLEOTIDE SEQUENCE [LARGE SCALE GENOMIC DNA]</scope>
    <source>
        <strain evidence="9">8</strain>
        <strain evidence="13">8(6)</strain>
    </source>
</reference>
<feature type="transmembrane region" description="Helical" evidence="5">
    <location>
        <begin position="20"/>
        <end position="38"/>
    </location>
</feature>
<feature type="domain" description="Major facilitator superfamily (MFS) profile" evidence="6">
    <location>
        <begin position="1"/>
        <end position="436"/>
    </location>
</feature>
<keyword evidence="2 5" id="KW-0812">Transmembrane</keyword>
<keyword evidence="4 5" id="KW-0472">Membrane</keyword>
<dbReference type="PANTHER" id="PTHR11360">
    <property type="entry name" value="MONOCARBOXYLATE TRANSPORTER"/>
    <property type="match status" value="1"/>
</dbReference>
<evidence type="ECO:0000256" key="4">
    <source>
        <dbReference type="ARBA" id="ARBA00023136"/>
    </source>
</evidence>
<dbReference type="KEGG" id="blin:BLSMQ_0160"/>
<evidence type="ECO:0000313" key="8">
    <source>
        <dbReference type="EMBL" id="PCC43812.1"/>
    </source>
</evidence>
<proteinExistence type="predicted"/>
<dbReference type="Gene3D" id="1.20.1250.20">
    <property type="entry name" value="MFS general substrate transporter like domains"/>
    <property type="match status" value="2"/>
</dbReference>
<accession>A0A1D7VYS4</accession>
<organism evidence="7 11">
    <name type="scientific">Brevibacterium aurantiacum</name>
    <dbReference type="NCBI Taxonomy" id="273384"/>
    <lineage>
        <taxon>Bacteria</taxon>
        <taxon>Bacillati</taxon>
        <taxon>Actinomycetota</taxon>
        <taxon>Actinomycetes</taxon>
        <taxon>Micrococcales</taxon>
        <taxon>Brevibacteriaceae</taxon>
        <taxon>Brevibacterium</taxon>
    </lineage>
</organism>
<dbReference type="InterPro" id="IPR036259">
    <property type="entry name" value="MFS_trans_sf"/>
</dbReference>
<evidence type="ECO:0000313" key="7">
    <source>
        <dbReference type="EMBL" id="AOP51882.1"/>
    </source>
</evidence>
<gene>
    <name evidence="9" type="ORF">BAURA86_03121</name>
    <name evidence="7" type="ORF">BLSMQ_0160</name>
    <name evidence="8" type="ORF">CIK65_04220</name>
    <name evidence="10" type="ORF">EB834_10370</name>
</gene>
<dbReference type="EMBL" id="CP017150">
    <property type="protein sequence ID" value="AOP51882.1"/>
    <property type="molecule type" value="Genomic_DNA"/>
</dbReference>
<dbReference type="EMBL" id="FXZI01000013">
    <property type="protein sequence ID" value="SMY01959.1"/>
    <property type="molecule type" value="Genomic_DNA"/>
</dbReference>
<feature type="transmembrane region" description="Helical" evidence="5">
    <location>
        <begin position="144"/>
        <end position="162"/>
    </location>
</feature>
<evidence type="ECO:0000259" key="6">
    <source>
        <dbReference type="PROSITE" id="PS50850"/>
    </source>
</evidence>
<evidence type="ECO:0000313" key="10">
    <source>
        <dbReference type="EMBL" id="TGD38577.1"/>
    </source>
</evidence>
<evidence type="ECO:0000256" key="2">
    <source>
        <dbReference type="ARBA" id="ARBA00022692"/>
    </source>
</evidence>
<dbReference type="AlphaFoldDB" id="A0A1D7VYS4"/>
<feature type="transmembrane region" description="Helical" evidence="5">
    <location>
        <begin position="85"/>
        <end position="105"/>
    </location>
</feature>
<feature type="transmembrane region" description="Helical" evidence="5">
    <location>
        <begin position="373"/>
        <end position="392"/>
    </location>
</feature>
<dbReference type="InterPro" id="IPR011701">
    <property type="entry name" value="MFS"/>
</dbReference>
<evidence type="ECO:0000256" key="1">
    <source>
        <dbReference type="ARBA" id="ARBA00004651"/>
    </source>
</evidence>
<accession>A0A2A3YVM5</accession>
<feature type="transmembrane region" description="Helical" evidence="5">
    <location>
        <begin position="58"/>
        <end position="78"/>
    </location>
</feature>
<dbReference type="InterPro" id="IPR020846">
    <property type="entry name" value="MFS_dom"/>
</dbReference>
<dbReference type="GO" id="GO:0005886">
    <property type="term" value="C:plasma membrane"/>
    <property type="evidence" value="ECO:0007669"/>
    <property type="project" value="UniProtKB-SubCell"/>
</dbReference>
<dbReference type="GO" id="GO:0022857">
    <property type="term" value="F:transmembrane transporter activity"/>
    <property type="evidence" value="ECO:0007669"/>
    <property type="project" value="InterPro"/>
</dbReference>
<dbReference type="Proteomes" id="UP000234300">
    <property type="component" value="Unassembled WGS sequence"/>
</dbReference>
<evidence type="ECO:0000313" key="11">
    <source>
        <dbReference type="Proteomes" id="UP000094793"/>
    </source>
</evidence>
<evidence type="ECO:0000313" key="13">
    <source>
        <dbReference type="Proteomes" id="UP000234300"/>
    </source>
</evidence>
<evidence type="ECO:0000256" key="3">
    <source>
        <dbReference type="ARBA" id="ARBA00022989"/>
    </source>
</evidence>
<dbReference type="Pfam" id="PF07690">
    <property type="entry name" value="MFS_1"/>
    <property type="match status" value="1"/>
</dbReference>
<feature type="transmembrane region" description="Helical" evidence="5">
    <location>
        <begin position="271"/>
        <end position="293"/>
    </location>
</feature>
<dbReference type="PATRIC" id="fig|1703.10.peg.163"/>
<reference evidence="7" key="1">
    <citation type="submission" date="2016-09" db="EMBL/GenBank/DDBJ databases">
        <title>Complete Genome Sequence of Brevibacterium aurantiacum SMQ-1335.</title>
        <authorList>
            <person name="de Melo A.G."/>
            <person name="Labrie S.J."/>
            <person name="Dumaresq J."/>
            <person name="Roberts R.J."/>
            <person name="Tremblay D.M."/>
            <person name="Moineau S."/>
        </authorList>
    </citation>
    <scope>NUCLEOTIDE SEQUENCE</scope>
    <source>
        <strain evidence="7">SMQ-1335</strain>
    </source>
</reference>
<dbReference type="PANTHER" id="PTHR11360:SF317">
    <property type="entry name" value="MAJOR FACILITATOR SUPERFAMILY (MFS) PROFILE DOMAIN-CONTAINING PROTEIN-RELATED"/>
    <property type="match status" value="1"/>
</dbReference>
<dbReference type="Proteomes" id="UP000094793">
    <property type="component" value="Chromosome"/>
</dbReference>
<evidence type="ECO:0000313" key="9">
    <source>
        <dbReference type="EMBL" id="SMY01959.1"/>
    </source>
</evidence>
<dbReference type="OrthoDB" id="9793415at2"/>
<reference evidence="10 14" key="5">
    <citation type="submission" date="2018-10" db="EMBL/GenBank/DDBJ databases">
        <title>Brevibacterium genomes from Austrain hard cheese rinds.</title>
        <authorList>
            <person name="Anast J.M."/>
            <person name="Dzieciol M."/>
            <person name="Schultz D.L."/>
            <person name="Mann E."/>
            <person name="Wagner M."/>
            <person name="Schmitz-Esser S."/>
        </authorList>
    </citation>
    <scope>NUCLEOTIDE SEQUENCE [LARGE SCALE GENOMIC DNA]</scope>
    <source>
        <strain evidence="10 14">L261</strain>
    </source>
</reference>
<evidence type="ECO:0000256" key="5">
    <source>
        <dbReference type="SAM" id="Phobius"/>
    </source>
</evidence>
<dbReference type="SUPFAM" id="SSF103473">
    <property type="entry name" value="MFS general substrate transporter"/>
    <property type="match status" value="1"/>
</dbReference>
<feature type="transmembrane region" description="Helical" evidence="5">
    <location>
        <begin position="247"/>
        <end position="265"/>
    </location>
</feature>
<dbReference type="EMBL" id="RHFF01000009">
    <property type="protein sequence ID" value="TGD38577.1"/>
    <property type="molecule type" value="Genomic_DNA"/>
</dbReference>
<feature type="transmembrane region" description="Helical" evidence="5">
    <location>
        <begin position="314"/>
        <end position="332"/>
    </location>
</feature>
<dbReference type="RefSeq" id="WP_069599192.1">
    <property type="nucleotide sequence ID" value="NZ_CP017150.1"/>
</dbReference>
<keyword evidence="3 5" id="KW-1133">Transmembrane helix</keyword>